<feature type="transmembrane region" description="Helical" evidence="1">
    <location>
        <begin position="348"/>
        <end position="366"/>
    </location>
</feature>
<protein>
    <recommendedName>
        <fullName evidence="1">Post-GPI attachment to proteins factor 3</fullName>
    </recommendedName>
</protein>
<sequence>MCYSGSVLATHTTPPHSPNSLRVDSLFPFQDQQPPTQPPRSTVTATTATFLRQCKTPRRFSPEPSPPLPSPPAFDFCFRANPMSPFRSLLLSVVVFLLLCPLDATEGDADPLYMYSKNWNLDFLSFFCRFSVKKGNTNRTPKNGGCMGEENKEDLSDCRIFGFCIDALNDEDALPLLGLLSFVKHGGDCVELCKKTGCVGDRCFQHCKFSSDGKPIDGPWYMHEPLYLRWKQWDCCTDCSYYCMLAREEERTKLGDKPVKYHGKWPFRRVYGIQEPVAVALSAVNLAVQFHGWVSFFILVYYKLPLRPDKKTYYEYTGLWHIYGILSMNSWLWSAVFHSRAVELTEKLDLSSAVALLGFSLILTILRCFNVRDEATRVMISAPLLAFVTTHIMYLNFYELAYGLNRIVCMGMVVVQLLIWAIWAGASNHLARWKLWTVVVGGGLAMVLETYDFPPYMGYVDAHALWHATSIPLTFLWWSFVRDDAEFRTSAMLKKVK</sequence>
<organism evidence="3 4">
    <name type="scientific">Phaseolus angularis</name>
    <name type="common">Azuki bean</name>
    <name type="synonym">Vigna angularis</name>
    <dbReference type="NCBI Taxonomy" id="3914"/>
    <lineage>
        <taxon>Eukaryota</taxon>
        <taxon>Viridiplantae</taxon>
        <taxon>Streptophyta</taxon>
        <taxon>Embryophyta</taxon>
        <taxon>Tracheophyta</taxon>
        <taxon>Spermatophyta</taxon>
        <taxon>Magnoliopsida</taxon>
        <taxon>eudicotyledons</taxon>
        <taxon>Gunneridae</taxon>
        <taxon>Pentapetalae</taxon>
        <taxon>rosids</taxon>
        <taxon>fabids</taxon>
        <taxon>Fabales</taxon>
        <taxon>Fabaceae</taxon>
        <taxon>Papilionoideae</taxon>
        <taxon>50 kb inversion clade</taxon>
        <taxon>NPAAA clade</taxon>
        <taxon>indigoferoid/millettioid clade</taxon>
        <taxon>Phaseoleae</taxon>
        <taxon>Vigna</taxon>
    </lineage>
</organism>
<comment type="function">
    <text evidence="1">Involved in the lipid remodeling steps of GPI-anchor maturation.</text>
</comment>
<keyword evidence="1" id="KW-0333">Golgi apparatus</keyword>
<evidence type="ECO:0000256" key="2">
    <source>
        <dbReference type="SAM" id="MobiDB-lite"/>
    </source>
</evidence>
<comment type="subcellular location">
    <subcellularLocation>
        <location evidence="1">Golgi apparatus membrane</location>
        <topology evidence="1">Multi-pass membrane protein</topology>
    </subcellularLocation>
</comment>
<dbReference type="Pfam" id="PF04080">
    <property type="entry name" value="Per1"/>
    <property type="match status" value="1"/>
</dbReference>
<evidence type="ECO:0000313" key="4">
    <source>
        <dbReference type="Proteomes" id="UP000743370"/>
    </source>
</evidence>
<evidence type="ECO:0000256" key="1">
    <source>
        <dbReference type="RuleBase" id="RU365066"/>
    </source>
</evidence>
<feature type="compositionally biased region" description="Polar residues" evidence="2">
    <location>
        <begin position="7"/>
        <end position="20"/>
    </location>
</feature>
<dbReference type="EMBL" id="JABFOF010000008">
    <property type="protein sequence ID" value="KAG2384864.1"/>
    <property type="molecule type" value="Genomic_DNA"/>
</dbReference>
<dbReference type="PANTHER" id="PTHR13148">
    <property type="entry name" value="PER1-RELATED"/>
    <property type="match status" value="1"/>
</dbReference>
<dbReference type="GO" id="GO:0005789">
    <property type="term" value="C:endoplasmic reticulum membrane"/>
    <property type="evidence" value="ECO:0007669"/>
    <property type="project" value="TreeGrafter"/>
</dbReference>
<accession>A0A8T0JWA8</accession>
<dbReference type="GO" id="GO:0000139">
    <property type="term" value="C:Golgi membrane"/>
    <property type="evidence" value="ECO:0007669"/>
    <property type="project" value="UniProtKB-SubCell"/>
</dbReference>
<comment type="similarity">
    <text evidence="1">Belongs to the PGAP3 family.</text>
</comment>
<keyword evidence="1" id="KW-0812">Transmembrane</keyword>
<feature type="transmembrane region" description="Helical" evidence="1">
    <location>
        <begin position="435"/>
        <end position="451"/>
    </location>
</feature>
<dbReference type="PANTHER" id="PTHR13148:SF20">
    <property type="entry name" value="POST-GPI ATTACHMENT TO PROTEINS FACTOR 3"/>
    <property type="match status" value="1"/>
</dbReference>
<evidence type="ECO:0000313" key="3">
    <source>
        <dbReference type="EMBL" id="KAG2384864.1"/>
    </source>
</evidence>
<comment type="caution">
    <text evidence="3">The sequence shown here is derived from an EMBL/GenBank/DDBJ whole genome shotgun (WGS) entry which is preliminary data.</text>
</comment>
<keyword evidence="1" id="KW-1133">Transmembrane helix</keyword>
<feature type="region of interest" description="Disordered" evidence="2">
    <location>
        <begin position="1"/>
        <end position="20"/>
    </location>
</feature>
<feature type="transmembrane region" description="Helical" evidence="1">
    <location>
        <begin position="313"/>
        <end position="336"/>
    </location>
</feature>
<dbReference type="Proteomes" id="UP000743370">
    <property type="component" value="Unassembled WGS sequence"/>
</dbReference>
<dbReference type="AlphaFoldDB" id="A0A8T0JWA8"/>
<feature type="transmembrane region" description="Helical" evidence="1">
    <location>
        <begin position="463"/>
        <end position="481"/>
    </location>
</feature>
<feature type="transmembrane region" description="Helical" evidence="1">
    <location>
        <begin position="378"/>
        <end position="397"/>
    </location>
</feature>
<keyword evidence="1" id="KW-0337">GPI-anchor biosynthesis</keyword>
<reference evidence="3 4" key="1">
    <citation type="submission" date="2020-05" db="EMBL/GenBank/DDBJ databases">
        <title>Vigna angularis (adzuki bean) Var. LongXiaoDou No. 4 denovo assembly.</title>
        <authorList>
            <person name="Xiang H."/>
        </authorList>
    </citation>
    <scope>NUCLEOTIDE SEQUENCE [LARGE SCALE GENOMIC DNA]</scope>
    <source>
        <tissue evidence="3">Leaf</tissue>
    </source>
</reference>
<gene>
    <name evidence="3" type="ORF">HKW66_Vig0119560</name>
</gene>
<feature type="transmembrane region" description="Helical" evidence="1">
    <location>
        <begin position="277"/>
        <end position="301"/>
    </location>
</feature>
<name>A0A8T0JWA8_PHAAN</name>
<dbReference type="InterPro" id="IPR007217">
    <property type="entry name" value="Per1-like"/>
</dbReference>
<keyword evidence="1" id="KW-0472">Membrane</keyword>
<dbReference type="GO" id="GO:0006506">
    <property type="term" value="P:GPI anchor biosynthetic process"/>
    <property type="evidence" value="ECO:0007669"/>
    <property type="project" value="UniProtKB-KW"/>
</dbReference>
<proteinExistence type="inferred from homology"/>
<feature type="transmembrane region" description="Helical" evidence="1">
    <location>
        <begin position="403"/>
        <end position="423"/>
    </location>
</feature>
<dbReference type="GO" id="GO:0016788">
    <property type="term" value="F:hydrolase activity, acting on ester bonds"/>
    <property type="evidence" value="ECO:0007669"/>
    <property type="project" value="TreeGrafter"/>
</dbReference>